<dbReference type="InterPro" id="IPR036047">
    <property type="entry name" value="F-box-like_dom_sf"/>
</dbReference>
<name>A0AAD4NEU9_9BILA</name>
<comment type="caution">
    <text evidence="3">The sequence shown here is derived from an EMBL/GenBank/DDBJ whole genome shotgun (WGS) entry which is preliminary data.</text>
</comment>
<sequence length="172" mass="20430">MDSSTEETPILPKQPAKRNEIRLGPKIQLEIFRFMSRRDLRRACRKVCFEWRDLIDENPNTLPLINVKPRQNHWLLNIETGSPRIDECKSVPPLREFLLLVAFVLFSFTCFIVYLIVHSLLTLESALILFVISLAFVLAYLYQRCERWFWNWITSGFPELMRRKKQKENSNG</sequence>
<feature type="domain" description="F-box" evidence="2">
    <location>
        <begin position="22"/>
        <end position="59"/>
    </location>
</feature>
<keyword evidence="1" id="KW-0472">Membrane</keyword>
<reference evidence="3" key="1">
    <citation type="submission" date="2022-01" db="EMBL/GenBank/DDBJ databases">
        <title>Genome Sequence Resource for Two Populations of Ditylenchus destructor, the Migratory Endoparasitic Phytonematode.</title>
        <authorList>
            <person name="Zhang H."/>
            <person name="Lin R."/>
            <person name="Xie B."/>
        </authorList>
    </citation>
    <scope>NUCLEOTIDE SEQUENCE</scope>
    <source>
        <strain evidence="3">BazhouSP</strain>
    </source>
</reference>
<keyword evidence="1" id="KW-1133">Transmembrane helix</keyword>
<keyword evidence="1" id="KW-0812">Transmembrane</keyword>
<protein>
    <recommendedName>
        <fullName evidence="2">F-box domain-containing protein</fullName>
    </recommendedName>
</protein>
<evidence type="ECO:0000256" key="1">
    <source>
        <dbReference type="SAM" id="Phobius"/>
    </source>
</evidence>
<dbReference type="Pfam" id="PF00646">
    <property type="entry name" value="F-box"/>
    <property type="match status" value="1"/>
</dbReference>
<dbReference type="SUPFAM" id="SSF81383">
    <property type="entry name" value="F-box domain"/>
    <property type="match status" value="1"/>
</dbReference>
<evidence type="ECO:0000313" key="4">
    <source>
        <dbReference type="Proteomes" id="UP001201812"/>
    </source>
</evidence>
<gene>
    <name evidence="3" type="ORF">DdX_02797</name>
</gene>
<keyword evidence="4" id="KW-1185">Reference proteome</keyword>
<evidence type="ECO:0000313" key="3">
    <source>
        <dbReference type="EMBL" id="KAI1726102.1"/>
    </source>
</evidence>
<dbReference type="EMBL" id="JAKKPZ010000002">
    <property type="protein sequence ID" value="KAI1726102.1"/>
    <property type="molecule type" value="Genomic_DNA"/>
</dbReference>
<organism evidence="3 4">
    <name type="scientific">Ditylenchus destructor</name>
    <dbReference type="NCBI Taxonomy" id="166010"/>
    <lineage>
        <taxon>Eukaryota</taxon>
        <taxon>Metazoa</taxon>
        <taxon>Ecdysozoa</taxon>
        <taxon>Nematoda</taxon>
        <taxon>Chromadorea</taxon>
        <taxon>Rhabditida</taxon>
        <taxon>Tylenchina</taxon>
        <taxon>Tylenchomorpha</taxon>
        <taxon>Sphaerularioidea</taxon>
        <taxon>Anguinidae</taxon>
        <taxon>Anguininae</taxon>
        <taxon>Ditylenchus</taxon>
    </lineage>
</organism>
<dbReference type="Proteomes" id="UP001201812">
    <property type="component" value="Unassembled WGS sequence"/>
</dbReference>
<dbReference type="Gene3D" id="1.20.1280.50">
    <property type="match status" value="1"/>
</dbReference>
<evidence type="ECO:0000259" key="2">
    <source>
        <dbReference type="Pfam" id="PF00646"/>
    </source>
</evidence>
<proteinExistence type="predicted"/>
<accession>A0AAD4NEU9</accession>
<dbReference type="AlphaFoldDB" id="A0AAD4NEU9"/>
<feature type="transmembrane region" description="Helical" evidence="1">
    <location>
        <begin position="97"/>
        <end position="117"/>
    </location>
</feature>
<dbReference type="InterPro" id="IPR001810">
    <property type="entry name" value="F-box_dom"/>
</dbReference>
<feature type="transmembrane region" description="Helical" evidence="1">
    <location>
        <begin position="123"/>
        <end position="142"/>
    </location>
</feature>